<sequence>MGVNAGTRVSFSYDGNTVTLPVEISEGLAAGQVGLPMGMPGIAPVLGWRAS</sequence>
<proteinExistence type="predicted"/>
<dbReference type="EC" id="1.6.99.5" evidence="1"/>
<dbReference type="Proteomes" id="UP000277214">
    <property type="component" value="Chromosome 1"/>
</dbReference>
<dbReference type="GO" id="GO:0016491">
    <property type="term" value="F:oxidoreductase activity"/>
    <property type="evidence" value="ECO:0007669"/>
    <property type="project" value="UniProtKB-KW"/>
</dbReference>
<organism evidence="1 2">
    <name type="scientific">Salmonella enterica I</name>
    <dbReference type="NCBI Taxonomy" id="59201"/>
    <lineage>
        <taxon>Bacteria</taxon>
        <taxon>Pseudomonadati</taxon>
        <taxon>Pseudomonadota</taxon>
        <taxon>Gammaproteobacteria</taxon>
        <taxon>Enterobacterales</taxon>
        <taxon>Enterobacteriaceae</taxon>
        <taxon>Salmonella</taxon>
    </lineage>
</organism>
<dbReference type="InterPro" id="IPR009010">
    <property type="entry name" value="Asp_de-COase-like_dom_sf"/>
</dbReference>
<gene>
    <name evidence="1" type="primary">nuoG_4</name>
    <name evidence="1" type="ORF">NCTC8272_00528</name>
</gene>
<dbReference type="EMBL" id="LR134149">
    <property type="protein sequence ID" value="VEA31796.1"/>
    <property type="molecule type" value="Genomic_DNA"/>
</dbReference>
<name>A0A3S4FHW6_SALET</name>
<evidence type="ECO:0000313" key="2">
    <source>
        <dbReference type="Proteomes" id="UP000277214"/>
    </source>
</evidence>
<dbReference type="EC" id="1.6.5.3" evidence="1"/>
<dbReference type="AlphaFoldDB" id="A0A3S4FHW6"/>
<accession>A0A3S4FHW6</accession>
<evidence type="ECO:0000313" key="1">
    <source>
        <dbReference type="EMBL" id="VEA31796.1"/>
    </source>
</evidence>
<protein>
    <submittedName>
        <fullName evidence="1">NADH dehydrogenase I chain G</fullName>
        <ecNumber evidence="1">1.6.5.3</ecNumber>
        <ecNumber evidence="1">1.6.99.5</ecNumber>
    </submittedName>
</protein>
<reference evidence="1 2" key="1">
    <citation type="submission" date="2018-12" db="EMBL/GenBank/DDBJ databases">
        <authorList>
            <consortium name="Pathogen Informatics"/>
        </authorList>
    </citation>
    <scope>NUCLEOTIDE SEQUENCE [LARGE SCALE GENOMIC DNA]</scope>
    <source>
        <strain evidence="1 2">NCTC8272</strain>
    </source>
</reference>
<dbReference type="SUPFAM" id="SSF50692">
    <property type="entry name" value="ADC-like"/>
    <property type="match status" value="1"/>
</dbReference>
<keyword evidence="1" id="KW-0560">Oxidoreductase</keyword>